<feature type="compositionally biased region" description="Polar residues" evidence="1">
    <location>
        <begin position="423"/>
        <end position="440"/>
    </location>
</feature>
<dbReference type="EMBL" id="KZ293662">
    <property type="protein sequence ID" value="PBK91231.1"/>
    <property type="molecule type" value="Genomic_DNA"/>
</dbReference>
<gene>
    <name evidence="2" type="ORF">ARMGADRAFT_1082018</name>
</gene>
<keyword evidence="3" id="KW-1185">Reference proteome</keyword>
<feature type="compositionally biased region" description="Low complexity" evidence="1">
    <location>
        <begin position="377"/>
        <end position="391"/>
    </location>
</feature>
<evidence type="ECO:0000313" key="2">
    <source>
        <dbReference type="EMBL" id="PBK91231.1"/>
    </source>
</evidence>
<feature type="compositionally biased region" description="Basic and acidic residues" evidence="1">
    <location>
        <begin position="956"/>
        <end position="987"/>
    </location>
</feature>
<reference evidence="3" key="1">
    <citation type="journal article" date="2017" name="Nat. Ecol. Evol.">
        <title>Genome expansion and lineage-specific genetic innovations in the forest pathogenic fungi Armillaria.</title>
        <authorList>
            <person name="Sipos G."/>
            <person name="Prasanna A.N."/>
            <person name="Walter M.C."/>
            <person name="O'Connor E."/>
            <person name="Balint B."/>
            <person name="Krizsan K."/>
            <person name="Kiss B."/>
            <person name="Hess J."/>
            <person name="Varga T."/>
            <person name="Slot J."/>
            <person name="Riley R."/>
            <person name="Boka B."/>
            <person name="Rigling D."/>
            <person name="Barry K."/>
            <person name="Lee J."/>
            <person name="Mihaltcheva S."/>
            <person name="LaButti K."/>
            <person name="Lipzen A."/>
            <person name="Waldron R."/>
            <person name="Moloney N.M."/>
            <person name="Sperisen C."/>
            <person name="Kredics L."/>
            <person name="Vagvoelgyi C."/>
            <person name="Patrignani A."/>
            <person name="Fitzpatrick D."/>
            <person name="Nagy I."/>
            <person name="Doyle S."/>
            <person name="Anderson J.B."/>
            <person name="Grigoriev I.V."/>
            <person name="Gueldener U."/>
            <person name="Muensterkoetter M."/>
            <person name="Nagy L.G."/>
        </authorList>
    </citation>
    <scope>NUCLEOTIDE SEQUENCE [LARGE SCALE GENOMIC DNA]</scope>
    <source>
        <strain evidence="3">Ar21-2</strain>
    </source>
</reference>
<feature type="region of interest" description="Disordered" evidence="1">
    <location>
        <begin position="176"/>
        <end position="214"/>
    </location>
</feature>
<feature type="compositionally biased region" description="Low complexity" evidence="1">
    <location>
        <begin position="112"/>
        <end position="132"/>
    </location>
</feature>
<dbReference type="Proteomes" id="UP000217790">
    <property type="component" value="Unassembled WGS sequence"/>
</dbReference>
<feature type="region of interest" description="Disordered" evidence="1">
    <location>
        <begin position="108"/>
        <end position="132"/>
    </location>
</feature>
<evidence type="ECO:0000313" key="3">
    <source>
        <dbReference type="Proteomes" id="UP000217790"/>
    </source>
</evidence>
<protein>
    <submittedName>
        <fullName evidence="2">Uncharacterized protein</fullName>
    </submittedName>
</protein>
<dbReference type="AlphaFoldDB" id="A0A2H3D7L9"/>
<dbReference type="InParanoid" id="A0A2H3D7L9"/>
<dbReference type="OMA" id="HEYETDS"/>
<dbReference type="OrthoDB" id="2965096at2759"/>
<feature type="region of interest" description="Disordered" evidence="1">
    <location>
        <begin position="864"/>
        <end position="904"/>
    </location>
</feature>
<feature type="compositionally biased region" description="Low complexity" evidence="1">
    <location>
        <begin position="1054"/>
        <end position="1067"/>
    </location>
</feature>
<organism evidence="2 3">
    <name type="scientific">Armillaria gallica</name>
    <name type="common">Bulbous honey fungus</name>
    <name type="synonym">Armillaria bulbosa</name>
    <dbReference type="NCBI Taxonomy" id="47427"/>
    <lineage>
        <taxon>Eukaryota</taxon>
        <taxon>Fungi</taxon>
        <taxon>Dikarya</taxon>
        <taxon>Basidiomycota</taxon>
        <taxon>Agaricomycotina</taxon>
        <taxon>Agaricomycetes</taxon>
        <taxon>Agaricomycetidae</taxon>
        <taxon>Agaricales</taxon>
        <taxon>Marasmiineae</taxon>
        <taxon>Physalacriaceae</taxon>
        <taxon>Armillaria</taxon>
    </lineage>
</organism>
<feature type="compositionally biased region" description="Acidic residues" evidence="1">
    <location>
        <begin position="358"/>
        <end position="369"/>
    </location>
</feature>
<evidence type="ECO:0000256" key="1">
    <source>
        <dbReference type="SAM" id="MobiDB-lite"/>
    </source>
</evidence>
<proteinExistence type="predicted"/>
<feature type="region of interest" description="Disordered" evidence="1">
    <location>
        <begin position="940"/>
        <end position="1070"/>
    </location>
</feature>
<feature type="region of interest" description="Disordered" evidence="1">
    <location>
        <begin position="350"/>
        <end position="440"/>
    </location>
</feature>
<feature type="compositionally biased region" description="Basic residues" evidence="1">
    <location>
        <begin position="1020"/>
        <end position="1035"/>
    </location>
</feature>
<sequence>MSQHITLDRLGSCRNDPVKCSSYCGFGFIATETIDGNAVPVLSVCAVCKCPAASHIKNVSEHLKAPATAPKLTPVNLSGSDKASVNIKATPNSSGTSGNIDANATKETMYKSRSSATHTASLSHTDPTPTHDTLTFAAMAKKRHESMTVAMTNNPVIGGQPFNPAQKSQIAVIISKNGKDTALPKKRKKAATTTESDSASGTKQSKKTKASSAQDDDSRTMFMIALVSETSVVWSGKFERVSTQFIALRTARFVREVQVPMSATSFLVIALIEDAFKDLIRPGNWSVLRGESSAGRKGQRTVFKATTLVTNGQLDYEALKFSAYNTQPHDVKSGEYPNLVWIARSRGEPDINDPSVFEPDDNVDDEELGTGDRNIPADDVAAAGSSGFSSGEDGHDEPQAGLQDGPQINSATQPLFFPPASDSEASWESSNVPKVPNKASTAHNLPDTFVFATGDEDFEHLPPEFGDFDPGFHNEIFQGSTNVSGTPDFQQFKSGTHHGPTSPELFQHGYIPTHGDPGLKRSGGAGASQMYTPGPLPTPTASTVQSPLHAEMKPTPPKTGIFLDNTIPPAILRLQRLHSNMVVLPMQRQKWFSTGLTSHPSPKFFKDIKALQPVLNAHIKKVVALSEDEKPSAVNGFLIFLDQLLRDLLQPFIELSVSISASSLSSPTLEKDFDDTFVVGPGGVGMLISFLMDLFNMLRALPQDVPLDASGARAQNLFRDLPFHLSVMLIHLQTKHHRRLWDTDGCRDLIYILYSHGDKLPVGTPQSTLYESLSQINVAESPLKVEHIKFLLATAFGNLSDPMHMRHDAICTGQYSLNGFYSLIVIPVLDDIDYDVDGYFDLLAILVKLCKGLARKTSNTIKLYRPPSEEKHDKGQASGAEKSHRKTRSSKKGPGVPGATLNSKTGYYRQKKSSEWWHEYETDSHDDMTNTDSLESDYYTKVQPNQPDIKFRRQVRHPERVVPDRSSSDKAPKSKWDNFDEISDKYARLGKKPKKTSAYMIPPRHSAAGPHNSAKPSTQHSRKRPFPRSAGRPRKPFSSVPKPSSQSMTPKPGPSSKPGSSSKPGPSAINGAKVVKSRVEEAEELANTHKDPRIKWPHFLSGLLNDFGHPDPNRKPRLTDIFREGIKPTAQWKKIHLVYHIDKNGNQSEEWQKICSVFTPALNLWRERIEGTYVWPKGH</sequence>
<accession>A0A2H3D7L9</accession>
<name>A0A2H3D7L9_ARMGA</name>
<feature type="region of interest" description="Disordered" evidence="1">
    <location>
        <begin position="83"/>
        <end position="102"/>
    </location>
</feature>